<evidence type="ECO:0000313" key="10">
    <source>
        <dbReference type="Proteomes" id="UP001162483"/>
    </source>
</evidence>
<dbReference type="InterPro" id="IPR037219">
    <property type="entry name" value="Peptidase_M41-like"/>
</dbReference>
<dbReference type="SUPFAM" id="SSF140990">
    <property type="entry name" value="FtsH protease domain-like"/>
    <property type="match status" value="1"/>
</dbReference>
<dbReference type="InterPro" id="IPR000642">
    <property type="entry name" value="Peptidase_M41"/>
</dbReference>
<feature type="region of interest" description="Disordered" evidence="7">
    <location>
        <begin position="141"/>
        <end position="167"/>
    </location>
</feature>
<evidence type="ECO:0000256" key="7">
    <source>
        <dbReference type="SAM" id="MobiDB-lite"/>
    </source>
</evidence>
<evidence type="ECO:0000256" key="3">
    <source>
        <dbReference type="ARBA" id="ARBA00022741"/>
    </source>
</evidence>
<gene>
    <name evidence="9" type="ORF">SPARVUS_LOCUS204537</name>
</gene>
<comment type="cofactor">
    <cofactor evidence="1">
        <name>Zn(2+)</name>
        <dbReference type="ChEBI" id="CHEBI:29105"/>
    </cofactor>
</comment>
<accession>A0ABN9A8M6</accession>
<protein>
    <recommendedName>
        <fullName evidence="8">Peptidase M41 domain-containing protein</fullName>
    </recommendedName>
</protein>
<evidence type="ECO:0000256" key="2">
    <source>
        <dbReference type="ARBA" id="ARBA00022723"/>
    </source>
</evidence>
<keyword evidence="4" id="KW-0862">Zinc</keyword>
<dbReference type="Pfam" id="PF01434">
    <property type="entry name" value="Peptidase_M41"/>
    <property type="match status" value="1"/>
</dbReference>
<dbReference type="Gene3D" id="1.20.58.760">
    <property type="entry name" value="Peptidase M41"/>
    <property type="match status" value="1"/>
</dbReference>
<keyword evidence="2" id="KW-0479">Metal-binding</keyword>
<dbReference type="PANTHER" id="PTHR43655:SF7">
    <property type="entry name" value="AFG3-LIKE PROTEIN 1"/>
    <property type="match status" value="1"/>
</dbReference>
<keyword evidence="5" id="KW-0067">ATP-binding</keyword>
<reference evidence="9" key="1">
    <citation type="submission" date="2023-05" db="EMBL/GenBank/DDBJ databases">
        <authorList>
            <person name="Stuckert A."/>
        </authorList>
    </citation>
    <scope>NUCLEOTIDE SEQUENCE</scope>
</reference>
<dbReference type="EMBL" id="CATNWA010000054">
    <property type="protein sequence ID" value="CAI9532351.1"/>
    <property type="molecule type" value="Genomic_DNA"/>
</dbReference>
<keyword evidence="6" id="KW-0645">Protease</keyword>
<evidence type="ECO:0000256" key="6">
    <source>
        <dbReference type="ARBA" id="ARBA00023049"/>
    </source>
</evidence>
<feature type="compositionally biased region" description="Basic and acidic residues" evidence="7">
    <location>
        <begin position="150"/>
        <end position="167"/>
    </location>
</feature>
<keyword evidence="10" id="KW-1185">Reference proteome</keyword>
<keyword evidence="3" id="KW-0547">Nucleotide-binding</keyword>
<keyword evidence="6" id="KW-0482">Metalloprotease</keyword>
<name>A0ABN9A8M6_9NEOB</name>
<comment type="caution">
    <text evidence="9">The sequence shown here is derived from an EMBL/GenBank/DDBJ whole genome shotgun (WGS) entry which is preliminary data.</text>
</comment>
<organism evidence="9 10">
    <name type="scientific">Staurois parvus</name>
    <dbReference type="NCBI Taxonomy" id="386267"/>
    <lineage>
        <taxon>Eukaryota</taxon>
        <taxon>Metazoa</taxon>
        <taxon>Chordata</taxon>
        <taxon>Craniata</taxon>
        <taxon>Vertebrata</taxon>
        <taxon>Euteleostomi</taxon>
        <taxon>Amphibia</taxon>
        <taxon>Batrachia</taxon>
        <taxon>Anura</taxon>
        <taxon>Neobatrachia</taxon>
        <taxon>Ranoidea</taxon>
        <taxon>Ranidae</taxon>
        <taxon>Staurois</taxon>
    </lineage>
</organism>
<dbReference type="Proteomes" id="UP001162483">
    <property type="component" value="Unassembled WGS sequence"/>
</dbReference>
<evidence type="ECO:0000256" key="1">
    <source>
        <dbReference type="ARBA" id="ARBA00001947"/>
    </source>
</evidence>
<evidence type="ECO:0000313" key="9">
    <source>
        <dbReference type="EMBL" id="CAI9532351.1"/>
    </source>
</evidence>
<feature type="non-terminal residue" evidence="9">
    <location>
        <position position="1"/>
    </location>
</feature>
<proteinExistence type="predicted"/>
<sequence>VHDAGRPCGRTDLLWAHHNWSTDDLKKVTHTAYAQVVTFGMSKKLGQVSFDLGRQGDILADKPYSEATAELIDQEARDLISAAYDRTLELLTRCKDQVEKVGKLLLEKEVLEKSDMIELLGPRPFPEKSTYEEFVEGTGSFEEDITLPEGLKDWNQEKTDGDAEKTP</sequence>
<feature type="domain" description="Peptidase M41" evidence="8">
    <location>
        <begin position="22"/>
        <end position="118"/>
    </location>
</feature>
<evidence type="ECO:0000256" key="5">
    <source>
        <dbReference type="ARBA" id="ARBA00022840"/>
    </source>
</evidence>
<keyword evidence="6" id="KW-0378">Hydrolase</keyword>
<dbReference type="PANTHER" id="PTHR43655">
    <property type="entry name" value="ATP-DEPENDENT PROTEASE"/>
    <property type="match status" value="1"/>
</dbReference>
<evidence type="ECO:0000256" key="4">
    <source>
        <dbReference type="ARBA" id="ARBA00022833"/>
    </source>
</evidence>
<evidence type="ECO:0000259" key="8">
    <source>
        <dbReference type="Pfam" id="PF01434"/>
    </source>
</evidence>
<dbReference type="InterPro" id="IPR050928">
    <property type="entry name" value="ATP-dep_Zn_Metalloprotease"/>
</dbReference>